<reference evidence="2" key="1">
    <citation type="submission" date="2014-09" db="EMBL/GenBank/DDBJ databases">
        <title>Draft genome sequence of an oleaginous Mucoromycotina fungus Mucor ambiguus NBRC6742.</title>
        <authorList>
            <person name="Takeda I."/>
            <person name="Yamane N."/>
            <person name="Morita T."/>
            <person name="Tamano K."/>
            <person name="Machida M."/>
            <person name="Baker S."/>
            <person name="Koike H."/>
        </authorList>
    </citation>
    <scope>NUCLEOTIDE SEQUENCE</scope>
    <source>
        <strain evidence="2">NBRC 6742</strain>
    </source>
</reference>
<name>A0A0C9MJ09_9FUNG</name>
<dbReference type="Gene3D" id="1.10.8.80">
    <property type="entry name" value="Magnesium chelatase subunit I, C-Terminal domain"/>
    <property type="match status" value="1"/>
</dbReference>
<proteinExistence type="predicted"/>
<evidence type="ECO:0000256" key="1">
    <source>
        <dbReference type="SAM" id="MobiDB-lite"/>
    </source>
</evidence>
<dbReference type="PANTHER" id="PTHR11603">
    <property type="entry name" value="AAA FAMILY ATPASE"/>
    <property type="match status" value="1"/>
</dbReference>
<accession>A0A0C9MJ09</accession>
<dbReference type="GO" id="GO:0016851">
    <property type="term" value="F:magnesium chelatase activity"/>
    <property type="evidence" value="ECO:0007669"/>
    <property type="project" value="UniProtKB-EC"/>
</dbReference>
<dbReference type="EMBL" id="DF836449">
    <property type="protein sequence ID" value="GAN07404.1"/>
    <property type="molecule type" value="Genomic_DNA"/>
</dbReference>
<protein>
    <submittedName>
        <fullName evidence="2">Methanol dehydrogenase regulatory protein</fullName>
    </submittedName>
</protein>
<feature type="compositionally biased region" description="Polar residues" evidence="1">
    <location>
        <begin position="122"/>
        <end position="146"/>
    </location>
</feature>
<dbReference type="OrthoDB" id="5582146at2759"/>
<keyword evidence="3" id="KW-1185">Reference proteome</keyword>
<dbReference type="AlphaFoldDB" id="A0A0C9MJ09"/>
<organism evidence="2">
    <name type="scientific">Mucor ambiguus</name>
    <dbReference type="NCBI Taxonomy" id="91626"/>
    <lineage>
        <taxon>Eukaryota</taxon>
        <taxon>Fungi</taxon>
        <taxon>Fungi incertae sedis</taxon>
        <taxon>Mucoromycota</taxon>
        <taxon>Mucoromycotina</taxon>
        <taxon>Mucoromycetes</taxon>
        <taxon>Mucorales</taxon>
        <taxon>Mucorineae</taxon>
        <taxon>Mucoraceae</taxon>
        <taxon>Mucor</taxon>
    </lineage>
</organism>
<feature type="compositionally biased region" description="Basic and acidic residues" evidence="1">
    <location>
        <begin position="193"/>
        <end position="206"/>
    </location>
</feature>
<feature type="region of interest" description="Disordered" evidence="1">
    <location>
        <begin position="97"/>
        <end position="146"/>
    </location>
</feature>
<gene>
    <name evidence="2" type="ORF">MAM1_0160d06901</name>
</gene>
<sequence length="448" mass="50748">MSQDSKEWIKTRMAILRKQANFSFNQDLFISILLCLISGKDKHLILTAPPERLAEVTQMASQISRCLFGFTTAKMICTEQQTRTDLVDTLFNTKDDSDVSMEKLNPNSQYRRPHELSHKPSRSIQTLDSRNSERSQASQHTSSRNTSIKFSLLGDDDLHASTPVNPVDFNLTKKRILRGNSGASPSTYAHSIPTKEMHNKRDRSRWPDYEDTKRVYAASTSAMGSTRLAQTLIMQGLDASDASIQALLLELIVTKELRISNVKYNVPKPFFLVIAVLPQAYDRLKISSQLMDRFFVSYNFEQDMFLHPSMSVPYPLARQPSSRRFALMKHDEIKALAEKASKVHVNIDITRYVRDIVVGIRTHPRVKGGLTARCSQDLVTVTKSLATLFEKSFLTPDLVTIAAEKVFSHRLHVLTVNATDDQMEKEDMDANIPSDIVAEILRLIYVPV</sequence>
<dbReference type="PANTHER" id="PTHR11603:SF132">
    <property type="entry name" value="C2H2-TYPE DOMAIN-CONTAINING PROTEIN"/>
    <property type="match status" value="1"/>
</dbReference>
<dbReference type="Proteomes" id="UP000053815">
    <property type="component" value="Unassembled WGS sequence"/>
</dbReference>
<evidence type="ECO:0000313" key="3">
    <source>
        <dbReference type="Proteomes" id="UP000053815"/>
    </source>
</evidence>
<feature type="region of interest" description="Disordered" evidence="1">
    <location>
        <begin position="180"/>
        <end position="206"/>
    </location>
</feature>
<evidence type="ECO:0000313" key="2">
    <source>
        <dbReference type="EMBL" id="GAN07404.1"/>
    </source>
</evidence>
<dbReference type="InterPro" id="IPR052041">
    <property type="entry name" value="Nucleic_acid_metab_PIN/TRAM"/>
</dbReference>